<reference evidence="1 2" key="1">
    <citation type="submission" date="2013-10" db="EMBL/GenBank/DDBJ databases">
        <title>Complete genome sequence of Corynebacterium lactis DSM 45799(T), isolated from raw cow milk.</title>
        <authorList>
            <person name="Ruckert C."/>
            <person name="Albersmeier A."/>
            <person name="Lipski A."/>
            <person name="Kalinowski J."/>
        </authorList>
    </citation>
    <scope>NUCLEOTIDE SEQUENCE [LARGE SCALE GENOMIC DNA]</scope>
    <source>
        <strain evidence="1 2">RW2-5</strain>
    </source>
</reference>
<protein>
    <submittedName>
        <fullName evidence="1">Uncharacterized protein</fullName>
    </submittedName>
</protein>
<organism evidence="1 2">
    <name type="scientific">Corynebacterium lactis RW2-5</name>
    <dbReference type="NCBI Taxonomy" id="1408189"/>
    <lineage>
        <taxon>Bacteria</taxon>
        <taxon>Bacillati</taxon>
        <taxon>Actinomycetota</taxon>
        <taxon>Actinomycetes</taxon>
        <taxon>Mycobacteriales</taxon>
        <taxon>Corynebacteriaceae</taxon>
        <taxon>Corynebacterium</taxon>
    </lineage>
</organism>
<keyword evidence="2" id="KW-1185">Reference proteome</keyword>
<evidence type="ECO:0000313" key="1">
    <source>
        <dbReference type="EMBL" id="ALA68510.1"/>
    </source>
</evidence>
<gene>
    <name evidence="1" type="ORF">CLAC_05505</name>
</gene>
<dbReference type="AlphaFoldDB" id="A0A0K2H385"/>
<dbReference type="Proteomes" id="UP000058446">
    <property type="component" value="Chromosome"/>
</dbReference>
<dbReference type="STRING" id="1408189.CLAC_05505"/>
<accession>A0A0K2H385</accession>
<evidence type="ECO:0000313" key="2">
    <source>
        <dbReference type="Proteomes" id="UP000058446"/>
    </source>
</evidence>
<dbReference type="EMBL" id="CP006841">
    <property type="protein sequence ID" value="ALA68510.1"/>
    <property type="molecule type" value="Genomic_DNA"/>
</dbReference>
<proteinExistence type="predicted"/>
<name>A0A0K2H385_9CORY</name>
<dbReference type="KEGG" id="clw:CLAC_05505"/>
<sequence>MSERSTESRDEVIIYSSIEEALSAGETALVVLIDGAFGLGDQSPTGAINGADELDELCRRIAGGGVEIPESILAGFQLPDPGADCSTLWRELARLPRLVAGNDGGAQVGVGKRLHYSASPYGIGYHVASWQVEKEGSEDE</sequence>
<dbReference type="PATRIC" id="fig|1408189.4.peg.1096"/>